<dbReference type="EMBL" id="MUJZ01019915">
    <property type="protein sequence ID" value="OTF80103.1"/>
    <property type="molecule type" value="Genomic_DNA"/>
</dbReference>
<keyword evidence="2" id="KW-1185">Reference proteome</keyword>
<dbReference type="AlphaFoldDB" id="A0A1Y3BJW5"/>
<name>A0A1Y3BJW5_EURMA</name>
<organism evidence="1 2">
    <name type="scientific">Euroglyphus maynei</name>
    <name type="common">Mayne's house dust mite</name>
    <dbReference type="NCBI Taxonomy" id="6958"/>
    <lineage>
        <taxon>Eukaryota</taxon>
        <taxon>Metazoa</taxon>
        <taxon>Ecdysozoa</taxon>
        <taxon>Arthropoda</taxon>
        <taxon>Chelicerata</taxon>
        <taxon>Arachnida</taxon>
        <taxon>Acari</taxon>
        <taxon>Acariformes</taxon>
        <taxon>Sarcoptiformes</taxon>
        <taxon>Astigmata</taxon>
        <taxon>Psoroptidia</taxon>
        <taxon>Analgoidea</taxon>
        <taxon>Pyroglyphidae</taxon>
        <taxon>Pyroglyphinae</taxon>
        <taxon>Euroglyphus</taxon>
    </lineage>
</organism>
<comment type="caution">
    <text evidence="1">The sequence shown here is derived from an EMBL/GenBank/DDBJ whole genome shotgun (WGS) entry which is preliminary data.</text>
</comment>
<sequence length="99" mass="12039">MISDNAKIRYRKLSKYPNKKYYPHQYTIQIRWGKPGQHSDLIRKGDENSRYRKYAHEEEEHWHDKKWINIGNMPIVNDINENDGDGDYNKKFLQNDDID</sequence>
<evidence type="ECO:0000313" key="1">
    <source>
        <dbReference type="EMBL" id="OTF80103.1"/>
    </source>
</evidence>
<dbReference type="Proteomes" id="UP000194236">
    <property type="component" value="Unassembled WGS sequence"/>
</dbReference>
<reference evidence="1 2" key="1">
    <citation type="submission" date="2017-03" db="EMBL/GenBank/DDBJ databases">
        <title>Genome Survey of Euroglyphus maynei.</title>
        <authorList>
            <person name="Arlian L.G."/>
            <person name="Morgan M.S."/>
            <person name="Rider S.D."/>
        </authorList>
    </citation>
    <scope>NUCLEOTIDE SEQUENCE [LARGE SCALE GENOMIC DNA]</scope>
    <source>
        <strain evidence="1">Arlian Lab</strain>
        <tissue evidence="1">Whole body</tissue>
    </source>
</reference>
<gene>
    <name evidence="1" type="ORF">BLA29_014662</name>
</gene>
<dbReference type="OrthoDB" id="6515880at2759"/>
<evidence type="ECO:0000313" key="2">
    <source>
        <dbReference type="Proteomes" id="UP000194236"/>
    </source>
</evidence>
<proteinExistence type="predicted"/>
<accession>A0A1Y3BJW5</accession>
<feature type="non-terminal residue" evidence="1">
    <location>
        <position position="99"/>
    </location>
</feature>
<protein>
    <submittedName>
        <fullName evidence="1">Uncharacterized protein</fullName>
    </submittedName>
</protein>